<keyword evidence="3" id="KW-1185">Reference proteome</keyword>
<feature type="region of interest" description="Disordered" evidence="1">
    <location>
        <begin position="126"/>
        <end position="154"/>
    </location>
</feature>
<accession>A0A803N792</accession>
<reference evidence="2" key="1">
    <citation type="journal article" date="2017" name="Nature">
        <title>The genome of Chenopodium quinoa.</title>
        <authorList>
            <person name="Jarvis D.E."/>
            <person name="Ho Y.S."/>
            <person name="Lightfoot D.J."/>
            <person name="Schmoeckel S.M."/>
            <person name="Li B."/>
            <person name="Borm T.J.A."/>
            <person name="Ohyanagi H."/>
            <person name="Mineta K."/>
            <person name="Michell C.T."/>
            <person name="Saber N."/>
            <person name="Kharbatia N.M."/>
            <person name="Rupper R.R."/>
            <person name="Sharp A.R."/>
            <person name="Dally N."/>
            <person name="Boughton B.A."/>
            <person name="Woo Y.H."/>
            <person name="Gao G."/>
            <person name="Schijlen E.G.W.M."/>
            <person name="Guo X."/>
            <person name="Momin A.A."/>
            <person name="Negrao S."/>
            <person name="Al-Babili S."/>
            <person name="Gehring C."/>
            <person name="Roessner U."/>
            <person name="Jung C."/>
            <person name="Murphy K."/>
            <person name="Arold S.T."/>
            <person name="Gojobori T."/>
            <person name="van der Linden C.G."/>
            <person name="van Loo E.N."/>
            <person name="Jellen E.N."/>
            <person name="Maughan P.J."/>
            <person name="Tester M."/>
        </authorList>
    </citation>
    <scope>NUCLEOTIDE SEQUENCE [LARGE SCALE GENOMIC DNA]</scope>
    <source>
        <strain evidence="2">cv. PI 614886</strain>
    </source>
</reference>
<evidence type="ECO:0000313" key="2">
    <source>
        <dbReference type="EnsemblPlants" id="AUR62041646-RA:cds"/>
    </source>
</evidence>
<name>A0A803N792_CHEQI</name>
<dbReference type="AlphaFoldDB" id="A0A803N792"/>
<dbReference type="Gramene" id="AUR62041646-RA">
    <property type="protein sequence ID" value="AUR62041646-RA:cds"/>
    <property type="gene ID" value="AUR62041646"/>
</dbReference>
<dbReference type="Proteomes" id="UP000596660">
    <property type="component" value="Unplaced"/>
</dbReference>
<reference evidence="2" key="2">
    <citation type="submission" date="2021-03" db="UniProtKB">
        <authorList>
            <consortium name="EnsemblPlants"/>
        </authorList>
    </citation>
    <scope>IDENTIFICATION</scope>
</reference>
<evidence type="ECO:0000313" key="3">
    <source>
        <dbReference type="Proteomes" id="UP000596660"/>
    </source>
</evidence>
<evidence type="ECO:0000256" key="1">
    <source>
        <dbReference type="SAM" id="MobiDB-lite"/>
    </source>
</evidence>
<organism evidence="2 3">
    <name type="scientific">Chenopodium quinoa</name>
    <name type="common">Quinoa</name>
    <dbReference type="NCBI Taxonomy" id="63459"/>
    <lineage>
        <taxon>Eukaryota</taxon>
        <taxon>Viridiplantae</taxon>
        <taxon>Streptophyta</taxon>
        <taxon>Embryophyta</taxon>
        <taxon>Tracheophyta</taxon>
        <taxon>Spermatophyta</taxon>
        <taxon>Magnoliopsida</taxon>
        <taxon>eudicotyledons</taxon>
        <taxon>Gunneridae</taxon>
        <taxon>Pentapetalae</taxon>
        <taxon>Caryophyllales</taxon>
        <taxon>Chenopodiaceae</taxon>
        <taxon>Chenopodioideae</taxon>
        <taxon>Atripliceae</taxon>
        <taxon>Chenopodium</taxon>
    </lineage>
</organism>
<protein>
    <submittedName>
        <fullName evidence="2">Uncharacterized protein</fullName>
    </submittedName>
</protein>
<sequence>MRLYMNIGNDLGDFVDVASGGALIDKTPEQAKKLISNIAQNSQRYGTRYDVVSKRVNDVGVHNLEASLAENSRQISQLSNLASGTQVAMVCGICNDCTHHTDACPTLQVDEVNVVGGFPRAPQRKYDPFSNTYNEGWRDHPNLRFGNKENPPGF</sequence>
<dbReference type="OMA" id="ICNDCTH"/>
<dbReference type="EnsemblPlants" id="AUR62041646-RA">
    <property type="protein sequence ID" value="AUR62041646-RA:cds"/>
    <property type="gene ID" value="AUR62041646"/>
</dbReference>
<proteinExistence type="predicted"/>